<name>A0A0H5P9G3_NOCFR</name>
<sequence length="590" mass="66009">MPLTPSYGDRRAGPVVRLYRRTERKLLELLAKTLAPGIGHLAIWARRLLMRLGKFRRDVDTIITATDRELPARLTTALTGAWRDGATAARSDLPGRHNPPDERQLRRLIDDTLATVRATHDHVPRVLESVYRRTVYDALQAEQAGQTGGPVDRARVVQRALHAFARQGITGFIDARGRRYDLVSYVEVTVRSAITRAEVDAYCAQAQADGHDLVIVSDVSGACERCRPFEGQVLSISGTTVGAVSRAASNGRPVAVTVLCSIAEARARGLWHPGCRHTLSVWTPDDPAPPAAVRVPDEVRQARRRQRAVVRRERQRQRVAVVDSAMRNGEAPAMARQGSGEDRPNRDNLPEDIPPSPFDDATSPAEVAAILEQLHPVRVEGFDRPGVSLTVAQEYARAVHDMMTRYPQMQPNVIAIGEVRDPRAHRINARTPSRRSRDGGDWYVEQLLMNEMFAGDYEGWRTSAAQDVASGFHPPGFDRRPVYATIVHEFGHVLDVAGNHGARAEVARTLDRYYQQNYPLQPGEKPQDWMRKFNIWLHQLSEYCFKEEGGLELREALAESFAEVEIRGEDACEPAKVLYQLLLDKARRPQ</sequence>
<dbReference type="InterPro" id="IPR009319">
    <property type="entry name" value="Phage_A118_VSP1"/>
</dbReference>
<protein>
    <submittedName>
        <fullName evidence="2">Phage minor capsid protein 2</fullName>
    </submittedName>
</protein>
<dbReference type="EMBL" id="LN868939">
    <property type="protein sequence ID" value="CRY84357.1"/>
    <property type="molecule type" value="Genomic_DNA"/>
</dbReference>
<geneLocation type="plasmid" evidence="2">
    <name>2</name>
</geneLocation>
<feature type="region of interest" description="Disordered" evidence="1">
    <location>
        <begin position="306"/>
        <end position="362"/>
    </location>
</feature>
<evidence type="ECO:0000313" key="3">
    <source>
        <dbReference type="Proteomes" id="UP000057820"/>
    </source>
</evidence>
<dbReference type="Proteomes" id="UP000057820">
    <property type="component" value="Plasmid 2"/>
</dbReference>
<dbReference type="Pfam" id="PF06152">
    <property type="entry name" value="Phage_min_cap2"/>
    <property type="match status" value="1"/>
</dbReference>
<dbReference type="RefSeq" id="WP_060594982.1">
    <property type="nucleotide sequence ID" value="NZ_CP031418.1"/>
</dbReference>
<proteinExistence type="predicted"/>
<reference evidence="3" key="1">
    <citation type="submission" date="2015-03" db="EMBL/GenBank/DDBJ databases">
        <authorList>
            <consortium name="Pathogen Informatics"/>
        </authorList>
    </citation>
    <scope>NUCLEOTIDE SEQUENCE [LARGE SCALE GENOMIC DNA]</scope>
    <source>
        <strain evidence="3">NCTC11134</strain>
        <plasmid evidence="3">2</plasmid>
    </source>
</reference>
<dbReference type="AlphaFoldDB" id="A0A0H5P9G3"/>
<accession>A0A0H5P9G3</accession>
<evidence type="ECO:0000313" key="2">
    <source>
        <dbReference type="EMBL" id="CRY84357.1"/>
    </source>
</evidence>
<gene>
    <name evidence="2" type="ORF">ERS450000_05995</name>
</gene>
<dbReference type="GO" id="GO:0005198">
    <property type="term" value="F:structural molecule activity"/>
    <property type="evidence" value="ECO:0007669"/>
    <property type="project" value="InterPro"/>
</dbReference>
<evidence type="ECO:0000256" key="1">
    <source>
        <dbReference type="SAM" id="MobiDB-lite"/>
    </source>
</evidence>
<organism evidence="2 3">
    <name type="scientific">Nocardia farcinica</name>
    <dbReference type="NCBI Taxonomy" id="37329"/>
    <lineage>
        <taxon>Bacteria</taxon>
        <taxon>Bacillati</taxon>
        <taxon>Actinomycetota</taxon>
        <taxon>Actinomycetes</taxon>
        <taxon>Mycobacteriales</taxon>
        <taxon>Nocardiaceae</taxon>
        <taxon>Nocardia</taxon>
    </lineage>
</organism>
<dbReference type="KEGG" id="nfr:ERS450000_05995"/>
<feature type="compositionally biased region" description="Basic and acidic residues" evidence="1">
    <location>
        <begin position="339"/>
        <end position="349"/>
    </location>
</feature>
<feature type="compositionally biased region" description="Basic residues" evidence="1">
    <location>
        <begin position="306"/>
        <end position="317"/>
    </location>
</feature>
<keyword evidence="2" id="KW-0614">Plasmid</keyword>